<protein>
    <submittedName>
        <fullName evidence="3">M28 family peptidase</fullName>
    </submittedName>
</protein>
<organism evidence="3 4">
    <name type="scientific">Persicirhabdus sediminis</name>
    <dbReference type="NCBI Taxonomy" id="454144"/>
    <lineage>
        <taxon>Bacteria</taxon>
        <taxon>Pseudomonadati</taxon>
        <taxon>Verrucomicrobiota</taxon>
        <taxon>Verrucomicrobiia</taxon>
        <taxon>Verrucomicrobiales</taxon>
        <taxon>Verrucomicrobiaceae</taxon>
        <taxon>Persicirhabdus</taxon>
    </lineage>
</organism>
<dbReference type="SUPFAM" id="SSF53187">
    <property type="entry name" value="Zn-dependent exopeptidases"/>
    <property type="match status" value="1"/>
</dbReference>
<dbReference type="Proteomes" id="UP000624703">
    <property type="component" value="Unassembled WGS sequence"/>
</dbReference>
<sequence>MKWWQKKWVKSIFRIALALIILFCGIWLYIAQPSFSSNDPSERTADPASLRQHVDYLVTDCYPRTAVKGGKLAKAADYIEAQFRQFSQRVESQEYTIYDWEEHRNIIASFGPAEGKKLIIGAHYDAHDHTPGADDNASGVAGLLELARLLENESLDMQIQLIAYSSEEPPYFRSKDMGSRVHAASLEDQKDDITGVIVLEMIGYFDDSFGSQSYPLYTLHAFYPSRGNFITVVGNLSQRAFTKQVKVGMKGATEMPVYSINAPKAMPGIDFSDHASYWQHEMTAVMVTDTAFYRNPHYHEETDTLDQLDFERMAQVVTGVHAAALKIANGK</sequence>
<evidence type="ECO:0000313" key="3">
    <source>
        <dbReference type="EMBL" id="MBK1792302.1"/>
    </source>
</evidence>
<dbReference type="PANTHER" id="PTHR12147:SF26">
    <property type="entry name" value="PEPTIDASE M28 DOMAIN-CONTAINING PROTEIN"/>
    <property type="match status" value="1"/>
</dbReference>
<dbReference type="AlphaFoldDB" id="A0A8J7MFL2"/>
<dbReference type="InterPro" id="IPR007484">
    <property type="entry name" value="Peptidase_M28"/>
</dbReference>
<evidence type="ECO:0000259" key="2">
    <source>
        <dbReference type="Pfam" id="PF04389"/>
    </source>
</evidence>
<comment type="caution">
    <text evidence="3">The sequence shown here is derived from an EMBL/GenBank/DDBJ whole genome shotgun (WGS) entry which is preliminary data.</text>
</comment>
<dbReference type="GO" id="GO:0006508">
    <property type="term" value="P:proteolysis"/>
    <property type="evidence" value="ECO:0007669"/>
    <property type="project" value="InterPro"/>
</dbReference>
<keyword evidence="1" id="KW-0812">Transmembrane</keyword>
<dbReference type="PANTHER" id="PTHR12147">
    <property type="entry name" value="METALLOPEPTIDASE M28 FAMILY MEMBER"/>
    <property type="match status" value="1"/>
</dbReference>
<keyword evidence="1" id="KW-1133">Transmembrane helix</keyword>
<dbReference type="RefSeq" id="WP_200312314.1">
    <property type="nucleotide sequence ID" value="NZ_JAENIM010000044.1"/>
</dbReference>
<gene>
    <name evidence="3" type="ORF">JIN82_14155</name>
</gene>
<feature type="domain" description="Peptidase M28" evidence="2">
    <location>
        <begin position="105"/>
        <end position="319"/>
    </location>
</feature>
<evidence type="ECO:0000256" key="1">
    <source>
        <dbReference type="SAM" id="Phobius"/>
    </source>
</evidence>
<keyword evidence="1" id="KW-0472">Membrane</keyword>
<dbReference type="GO" id="GO:0008235">
    <property type="term" value="F:metalloexopeptidase activity"/>
    <property type="evidence" value="ECO:0007669"/>
    <property type="project" value="InterPro"/>
</dbReference>
<accession>A0A8J7MFL2</accession>
<dbReference type="InterPro" id="IPR045175">
    <property type="entry name" value="M28_fam"/>
</dbReference>
<feature type="transmembrane region" description="Helical" evidence="1">
    <location>
        <begin position="12"/>
        <end position="30"/>
    </location>
</feature>
<proteinExistence type="predicted"/>
<name>A0A8J7MFL2_9BACT</name>
<dbReference type="EMBL" id="JAENIM010000044">
    <property type="protein sequence ID" value="MBK1792302.1"/>
    <property type="molecule type" value="Genomic_DNA"/>
</dbReference>
<dbReference type="Pfam" id="PF04389">
    <property type="entry name" value="Peptidase_M28"/>
    <property type="match status" value="1"/>
</dbReference>
<dbReference type="Gene3D" id="3.40.630.10">
    <property type="entry name" value="Zn peptidases"/>
    <property type="match status" value="1"/>
</dbReference>
<keyword evidence="4" id="KW-1185">Reference proteome</keyword>
<evidence type="ECO:0000313" key="4">
    <source>
        <dbReference type="Proteomes" id="UP000624703"/>
    </source>
</evidence>
<reference evidence="3" key="1">
    <citation type="submission" date="2021-01" db="EMBL/GenBank/DDBJ databases">
        <title>Modified the classification status of verrucomicrobia.</title>
        <authorList>
            <person name="Feng X."/>
        </authorList>
    </citation>
    <scope>NUCLEOTIDE SEQUENCE</scope>
    <source>
        <strain evidence="3">_KCTC 22039</strain>
    </source>
</reference>